<organism evidence="1 2">
    <name type="scientific">Anaeromyces robustus</name>
    <dbReference type="NCBI Taxonomy" id="1754192"/>
    <lineage>
        <taxon>Eukaryota</taxon>
        <taxon>Fungi</taxon>
        <taxon>Fungi incertae sedis</taxon>
        <taxon>Chytridiomycota</taxon>
        <taxon>Chytridiomycota incertae sedis</taxon>
        <taxon>Neocallimastigomycetes</taxon>
        <taxon>Neocallimastigales</taxon>
        <taxon>Neocallimastigaceae</taxon>
        <taxon>Anaeromyces</taxon>
    </lineage>
</organism>
<dbReference type="Proteomes" id="UP000193944">
    <property type="component" value="Unassembled WGS sequence"/>
</dbReference>
<protein>
    <submittedName>
        <fullName evidence="1">Uncharacterized protein</fullName>
    </submittedName>
</protein>
<accession>A0A1Y1VWW5</accession>
<reference evidence="1 2" key="1">
    <citation type="submission" date="2016-08" db="EMBL/GenBank/DDBJ databases">
        <title>A Parts List for Fungal Cellulosomes Revealed by Comparative Genomics.</title>
        <authorList>
            <consortium name="DOE Joint Genome Institute"/>
            <person name="Haitjema C.H."/>
            <person name="Gilmore S.P."/>
            <person name="Henske J.K."/>
            <person name="Solomon K.V."/>
            <person name="De Groot R."/>
            <person name="Kuo A."/>
            <person name="Mondo S.J."/>
            <person name="Salamov A.A."/>
            <person name="Labutti K."/>
            <person name="Zhao Z."/>
            <person name="Chiniquy J."/>
            <person name="Barry K."/>
            <person name="Brewer H.M."/>
            <person name="Purvine S.O."/>
            <person name="Wright A.T."/>
            <person name="Boxma B."/>
            <person name="Van Alen T."/>
            <person name="Hackstein J.H."/>
            <person name="Baker S.E."/>
            <person name="Grigoriev I.V."/>
            <person name="O'Malley M.A."/>
        </authorList>
    </citation>
    <scope>NUCLEOTIDE SEQUENCE [LARGE SCALE GENOMIC DNA]</scope>
    <source>
        <strain evidence="1 2">S4</strain>
    </source>
</reference>
<name>A0A1Y1VWW5_9FUNG</name>
<proteinExistence type="predicted"/>
<sequence>MYHREMEKSSQKKYLILDAWKNGWGDRLTQIISGFYIALLSKRSFKIIGIDLEDIFEKPNIDWSISKEELEKLENNNSVKKLYYTEIDKKQWNEGFLYTNFTSNYEDVETLIYRIQNGKLQRIFENVFHKEQLYKMGIRPDTAFGCAFEYLFKPKPEVINIVQEAYQEMKIKRNYYMGNIFNNNNNNNNNNNKGNNYLPSENGLEPLRIGLQLRLGDNTFSETGSYICAENVLLFNQIKQFFDCAEELEKEILETPYEKDENSLSSHNKKKEKKREVYWLLLTDCKVLREKAKEYWPEKVITITDKTINHIEKTNDKEALGLAFAEHWLFGEMDYHIISHSSSYGRTAALRRKIFHHIFDMDISSARSSDKKCSLLTYNTFEETSKHWVEL</sequence>
<reference evidence="1 2" key="2">
    <citation type="submission" date="2016-08" db="EMBL/GenBank/DDBJ databases">
        <title>Pervasive Adenine N6-methylation of Active Genes in Fungi.</title>
        <authorList>
            <consortium name="DOE Joint Genome Institute"/>
            <person name="Mondo S.J."/>
            <person name="Dannebaum R.O."/>
            <person name="Kuo R.C."/>
            <person name="Labutti K."/>
            <person name="Haridas S."/>
            <person name="Kuo A."/>
            <person name="Salamov A."/>
            <person name="Ahrendt S.R."/>
            <person name="Lipzen A."/>
            <person name="Sullivan W."/>
            <person name="Andreopoulos W.B."/>
            <person name="Clum A."/>
            <person name="Lindquist E."/>
            <person name="Daum C."/>
            <person name="Ramamoorthy G.K."/>
            <person name="Gryganskyi A."/>
            <person name="Culley D."/>
            <person name="Magnuson J.K."/>
            <person name="James T.Y."/>
            <person name="O'Malley M.A."/>
            <person name="Stajich J.E."/>
            <person name="Spatafora J.W."/>
            <person name="Visel A."/>
            <person name="Grigoriev I.V."/>
        </authorList>
    </citation>
    <scope>NUCLEOTIDE SEQUENCE [LARGE SCALE GENOMIC DNA]</scope>
    <source>
        <strain evidence="1 2">S4</strain>
    </source>
</reference>
<keyword evidence="2" id="KW-1185">Reference proteome</keyword>
<gene>
    <name evidence="1" type="ORF">BCR32DRAFT_330315</name>
</gene>
<evidence type="ECO:0000313" key="1">
    <source>
        <dbReference type="EMBL" id="ORX65791.1"/>
    </source>
</evidence>
<dbReference type="Gene3D" id="3.40.50.11350">
    <property type="match status" value="1"/>
</dbReference>
<dbReference type="EMBL" id="MCFG01000453">
    <property type="protein sequence ID" value="ORX65791.1"/>
    <property type="molecule type" value="Genomic_DNA"/>
</dbReference>
<dbReference type="STRING" id="1754192.A0A1Y1VWW5"/>
<dbReference type="OrthoDB" id="428346at2759"/>
<evidence type="ECO:0000313" key="2">
    <source>
        <dbReference type="Proteomes" id="UP000193944"/>
    </source>
</evidence>
<dbReference type="AlphaFoldDB" id="A0A1Y1VWW5"/>
<comment type="caution">
    <text evidence="1">The sequence shown here is derived from an EMBL/GenBank/DDBJ whole genome shotgun (WGS) entry which is preliminary data.</text>
</comment>